<accession>A0A833RN89</accession>
<feature type="domain" description="Disease resistance N-terminal" evidence="7">
    <location>
        <begin position="20"/>
        <end position="103"/>
    </location>
</feature>
<evidence type="ECO:0000313" key="9">
    <source>
        <dbReference type="Proteomes" id="UP000623129"/>
    </source>
</evidence>
<name>A0A833RN89_9POAL</name>
<protein>
    <submittedName>
        <fullName evidence="8">Adenylate cyclase regulatory protein</fullName>
    </submittedName>
</protein>
<organism evidence="8 9">
    <name type="scientific">Carex littledalei</name>
    <dbReference type="NCBI Taxonomy" id="544730"/>
    <lineage>
        <taxon>Eukaryota</taxon>
        <taxon>Viridiplantae</taxon>
        <taxon>Streptophyta</taxon>
        <taxon>Embryophyta</taxon>
        <taxon>Tracheophyta</taxon>
        <taxon>Spermatophyta</taxon>
        <taxon>Magnoliopsida</taxon>
        <taxon>Liliopsida</taxon>
        <taxon>Poales</taxon>
        <taxon>Cyperaceae</taxon>
        <taxon>Cyperoideae</taxon>
        <taxon>Cariceae</taxon>
        <taxon>Carex</taxon>
        <taxon>Carex subgen. Euthyceras</taxon>
    </lineage>
</organism>
<keyword evidence="4" id="KW-0547">Nucleotide-binding</keyword>
<proteinExistence type="inferred from homology"/>
<evidence type="ECO:0000256" key="6">
    <source>
        <dbReference type="SAM" id="Phobius"/>
    </source>
</evidence>
<dbReference type="Proteomes" id="UP000623129">
    <property type="component" value="Unassembled WGS sequence"/>
</dbReference>
<keyword evidence="9" id="KW-1185">Reference proteome</keyword>
<evidence type="ECO:0000256" key="4">
    <source>
        <dbReference type="ARBA" id="ARBA00022741"/>
    </source>
</evidence>
<dbReference type="SUPFAM" id="SSF52058">
    <property type="entry name" value="L domain-like"/>
    <property type="match status" value="1"/>
</dbReference>
<dbReference type="Gene3D" id="1.20.5.4130">
    <property type="match status" value="1"/>
</dbReference>
<dbReference type="GO" id="GO:0000166">
    <property type="term" value="F:nucleotide binding"/>
    <property type="evidence" value="ECO:0007669"/>
    <property type="project" value="UniProtKB-KW"/>
</dbReference>
<keyword evidence="6" id="KW-0472">Membrane</keyword>
<dbReference type="Pfam" id="PF18052">
    <property type="entry name" value="Rx_N"/>
    <property type="match status" value="1"/>
</dbReference>
<keyword evidence="5" id="KW-0611">Plant defense</keyword>
<keyword evidence="6" id="KW-1133">Transmembrane helix</keyword>
<comment type="caution">
    <text evidence="8">The sequence shown here is derived from an EMBL/GenBank/DDBJ whole genome shotgun (WGS) entry which is preliminary data.</text>
</comment>
<dbReference type="InterPro" id="IPR041118">
    <property type="entry name" value="Rx_N"/>
</dbReference>
<keyword evidence="2" id="KW-0433">Leucine-rich repeat</keyword>
<evidence type="ECO:0000256" key="3">
    <source>
        <dbReference type="ARBA" id="ARBA00022737"/>
    </source>
</evidence>
<dbReference type="GO" id="GO:0006952">
    <property type="term" value="P:defense response"/>
    <property type="evidence" value="ECO:0007669"/>
    <property type="project" value="UniProtKB-KW"/>
</dbReference>
<evidence type="ECO:0000259" key="7">
    <source>
        <dbReference type="Pfam" id="PF18052"/>
    </source>
</evidence>
<reference evidence="8" key="1">
    <citation type="submission" date="2020-01" db="EMBL/GenBank/DDBJ databases">
        <title>Genome sequence of Kobresia littledalei, the first chromosome-level genome in the family Cyperaceae.</title>
        <authorList>
            <person name="Qu G."/>
        </authorList>
    </citation>
    <scope>NUCLEOTIDE SEQUENCE</scope>
    <source>
        <strain evidence="8">C.B.Clarke</strain>
        <tissue evidence="8">Leaf</tissue>
    </source>
</reference>
<evidence type="ECO:0000313" key="8">
    <source>
        <dbReference type="EMBL" id="KAF3342031.1"/>
    </source>
</evidence>
<sequence>MDPVSIAAVGWSITAVGWLMGALVTKAVTGLLEKWAKRSGLGDEFKTLKRQLLLLGALLASAYRRRTDNSFLEELVQGLQQLAYQAENLFDEMDYYRLQEDKIQQRDAFSAPDVTGINLSLRMKELAEQLQKSVEEVRNAVGTESTVTTAEDTERRTRFINFMLYHEDLDRLGFDLTLNYCSSVKLGEVLAFHELRSLRVLQITCISSLESMELNSFVNLVNLDIRECQSLTSITFGDHLDHLRFLTIMSCNALSSMKGLKSWVNLERLLFRKCPGFIAAWDTALKEIETTEPWSLTEIDGDSLALLTLPICKHLTSLQKFYLEVSTTEEPEISLQLLTSIDLVDIRGCKNLQSFPFDLFPSLKKLGTEFPRIQSLSLDSRTEITEECLKLRNIKEVYIRKFPVQVIL</sequence>
<comment type="similarity">
    <text evidence="1">Belongs to the disease resistance NB-LRR family.</text>
</comment>
<dbReference type="EMBL" id="SWLB01000001">
    <property type="protein sequence ID" value="KAF3342031.1"/>
    <property type="molecule type" value="Genomic_DNA"/>
</dbReference>
<evidence type="ECO:0000256" key="1">
    <source>
        <dbReference type="ARBA" id="ARBA00008894"/>
    </source>
</evidence>
<keyword evidence="3" id="KW-0677">Repeat</keyword>
<dbReference type="AlphaFoldDB" id="A0A833RN89"/>
<evidence type="ECO:0000256" key="5">
    <source>
        <dbReference type="ARBA" id="ARBA00022821"/>
    </source>
</evidence>
<keyword evidence="6" id="KW-0812">Transmembrane</keyword>
<gene>
    <name evidence="8" type="ORF">FCM35_KLT00669</name>
</gene>
<feature type="transmembrane region" description="Helical" evidence="6">
    <location>
        <begin position="6"/>
        <end position="28"/>
    </location>
</feature>
<dbReference type="Gene3D" id="3.80.10.10">
    <property type="entry name" value="Ribonuclease Inhibitor"/>
    <property type="match status" value="1"/>
</dbReference>
<evidence type="ECO:0000256" key="2">
    <source>
        <dbReference type="ARBA" id="ARBA00022614"/>
    </source>
</evidence>
<dbReference type="InterPro" id="IPR032675">
    <property type="entry name" value="LRR_dom_sf"/>
</dbReference>
<dbReference type="OrthoDB" id="676834at2759"/>